<dbReference type="SUPFAM" id="SSF52402">
    <property type="entry name" value="Adenine nucleotide alpha hydrolases-like"/>
    <property type="match status" value="1"/>
</dbReference>
<dbReference type="OrthoDB" id="9129243at2"/>
<accession>A0A1H6WK19</accession>
<protein>
    <submittedName>
        <fullName evidence="2">Nucleotide-binding universal stress protein, UspA family</fullName>
    </submittedName>
</protein>
<proteinExistence type="predicted"/>
<keyword evidence="3" id="KW-1185">Reference proteome</keyword>
<dbReference type="InterPro" id="IPR006016">
    <property type="entry name" value="UspA"/>
</dbReference>
<evidence type="ECO:0000313" key="2">
    <source>
        <dbReference type="EMBL" id="SEJ17389.1"/>
    </source>
</evidence>
<dbReference type="AlphaFoldDB" id="A0A1H6WK19"/>
<evidence type="ECO:0000259" key="1">
    <source>
        <dbReference type="Pfam" id="PF00582"/>
    </source>
</evidence>
<dbReference type="RefSeq" id="WP_090865368.1">
    <property type="nucleotide sequence ID" value="NZ_FNYE01000007.1"/>
</dbReference>
<sequence length="174" mass="19199">MIRHILVAVSASTNDALLKTAIDKARDTGARLTAVYVVDTMPRWAMMGVEHGCIDTPQMVHELERIVERRCSDTFECEAWDIQTRAITVPLQSRSVGREIANLAVQLDADLIVVGAGRASKWRFWEERMSDVIGRCTRRTVLIAMGTQPSGRAHDCAMARADARRAGAAHAKAV</sequence>
<gene>
    <name evidence="2" type="ORF">SAMN05192539_1007156</name>
</gene>
<organism evidence="2 3">
    <name type="scientific">Paraburkholderia diazotrophica</name>
    <dbReference type="NCBI Taxonomy" id="667676"/>
    <lineage>
        <taxon>Bacteria</taxon>
        <taxon>Pseudomonadati</taxon>
        <taxon>Pseudomonadota</taxon>
        <taxon>Betaproteobacteria</taxon>
        <taxon>Burkholderiales</taxon>
        <taxon>Burkholderiaceae</taxon>
        <taxon>Paraburkholderia</taxon>
    </lineage>
</organism>
<dbReference type="STRING" id="667676.SAMN05192539_1007156"/>
<dbReference type="Proteomes" id="UP000198866">
    <property type="component" value="Unassembled WGS sequence"/>
</dbReference>
<dbReference type="Gene3D" id="3.40.50.620">
    <property type="entry name" value="HUPs"/>
    <property type="match status" value="1"/>
</dbReference>
<feature type="domain" description="UspA" evidence="1">
    <location>
        <begin position="1"/>
        <end position="120"/>
    </location>
</feature>
<dbReference type="InterPro" id="IPR014729">
    <property type="entry name" value="Rossmann-like_a/b/a_fold"/>
</dbReference>
<dbReference type="Pfam" id="PF00582">
    <property type="entry name" value="Usp"/>
    <property type="match status" value="1"/>
</dbReference>
<reference evidence="3" key="1">
    <citation type="submission" date="2016-10" db="EMBL/GenBank/DDBJ databases">
        <authorList>
            <person name="Varghese N."/>
            <person name="Submissions S."/>
        </authorList>
    </citation>
    <scope>NUCLEOTIDE SEQUENCE [LARGE SCALE GENOMIC DNA]</scope>
    <source>
        <strain evidence="3">LMG 26031</strain>
    </source>
</reference>
<name>A0A1H6WK19_9BURK</name>
<dbReference type="EMBL" id="FNYE01000007">
    <property type="protein sequence ID" value="SEJ17389.1"/>
    <property type="molecule type" value="Genomic_DNA"/>
</dbReference>
<dbReference type="CDD" id="cd00293">
    <property type="entry name" value="USP-like"/>
    <property type="match status" value="1"/>
</dbReference>
<evidence type="ECO:0000313" key="3">
    <source>
        <dbReference type="Proteomes" id="UP000198866"/>
    </source>
</evidence>